<dbReference type="Proteomes" id="UP000006671">
    <property type="component" value="Unassembled WGS sequence"/>
</dbReference>
<proteinExistence type="predicted"/>
<dbReference type="Pfam" id="PF13516">
    <property type="entry name" value="LRR_6"/>
    <property type="match status" value="4"/>
</dbReference>
<dbReference type="GO" id="GO:0005634">
    <property type="term" value="C:nucleus"/>
    <property type="evidence" value="ECO:0007669"/>
    <property type="project" value="TreeGrafter"/>
</dbReference>
<dbReference type="GO" id="GO:0006913">
    <property type="term" value="P:nucleocytoplasmic transport"/>
    <property type="evidence" value="ECO:0007669"/>
    <property type="project" value="TreeGrafter"/>
</dbReference>
<organism evidence="5">
    <name type="scientific">Naegleria gruberi</name>
    <name type="common">Amoeba</name>
    <dbReference type="NCBI Taxonomy" id="5762"/>
    <lineage>
        <taxon>Eukaryota</taxon>
        <taxon>Discoba</taxon>
        <taxon>Heterolobosea</taxon>
        <taxon>Tetramitia</taxon>
        <taxon>Eutetramitia</taxon>
        <taxon>Vahlkampfiidae</taxon>
        <taxon>Naegleria</taxon>
    </lineage>
</organism>
<name>D2V4L5_NAEGR</name>
<keyword evidence="3" id="KW-0677">Repeat</keyword>
<keyword evidence="1" id="KW-0343">GTPase activation</keyword>
<accession>D2V4L5</accession>
<dbReference type="GO" id="GO:0005829">
    <property type="term" value="C:cytosol"/>
    <property type="evidence" value="ECO:0007669"/>
    <property type="project" value="TreeGrafter"/>
</dbReference>
<dbReference type="Gene3D" id="3.80.10.10">
    <property type="entry name" value="Ribonuclease Inhibitor"/>
    <property type="match status" value="2"/>
</dbReference>
<dbReference type="PANTHER" id="PTHR24113">
    <property type="entry name" value="RAN GTPASE-ACTIVATING PROTEIN 1"/>
    <property type="match status" value="1"/>
</dbReference>
<dbReference type="PANTHER" id="PTHR24113:SF12">
    <property type="entry name" value="RAN GTPASE-ACTIVATING PROTEIN 1"/>
    <property type="match status" value="1"/>
</dbReference>
<reference evidence="4 5" key="1">
    <citation type="journal article" date="2010" name="Cell">
        <title>The genome of Naegleria gruberi illuminates early eukaryotic versatility.</title>
        <authorList>
            <person name="Fritz-Laylin L.K."/>
            <person name="Prochnik S.E."/>
            <person name="Ginger M.L."/>
            <person name="Dacks J.B."/>
            <person name="Carpenter M.L."/>
            <person name="Field M.C."/>
            <person name="Kuo A."/>
            <person name="Paredez A."/>
            <person name="Chapman J."/>
            <person name="Pham J."/>
            <person name="Shu S."/>
            <person name="Neupane R."/>
            <person name="Cipriano M."/>
            <person name="Mancuso J."/>
            <person name="Tu H."/>
            <person name="Salamov A."/>
            <person name="Lindquist E."/>
            <person name="Shapiro H."/>
            <person name="Lucas S."/>
            <person name="Grigoriev I.V."/>
            <person name="Cande W.Z."/>
            <person name="Fulton C."/>
            <person name="Rokhsar D.S."/>
            <person name="Dawson S.C."/>
        </authorList>
    </citation>
    <scope>NUCLEOTIDE SEQUENCE [LARGE SCALE GENOMIC DNA]</scope>
    <source>
        <strain evidence="4 5">NEG-M</strain>
    </source>
</reference>
<dbReference type="RefSeq" id="XP_002680864.1">
    <property type="nucleotide sequence ID" value="XM_002680818.1"/>
</dbReference>
<evidence type="ECO:0000256" key="3">
    <source>
        <dbReference type="ARBA" id="ARBA00022737"/>
    </source>
</evidence>
<dbReference type="InParanoid" id="D2V4L5"/>
<dbReference type="PROSITE" id="PS51450">
    <property type="entry name" value="LRR"/>
    <property type="match status" value="1"/>
</dbReference>
<evidence type="ECO:0000313" key="5">
    <source>
        <dbReference type="Proteomes" id="UP000006671"/>
    </source>
</evidence>
<dbReference type="SMART" id="SM00367">
    <property type="entry name" value="LRR_CC"/>
    <property type="match status" value="3"/>
</dbReference>
<evidence type="ECO:0000256" key="1">
    <source>
        <dbReference type="ARBA" id="ARBA00022468"/>
    </source>
</evidence>
<dbReference type="AlphaFoldDB" id="D2V4L5"/>
<dbReference type="GO" id="GO:0048471">
    <property type="term" value="C:perinuclear region of cytoplasm"/>
    <property type="evidence" value="ECO:0007669"/>
    <property type="project" value="TreeGrafter"/>
</dbReference>
<dbReference type="OrthoDB" id="333024at2759"/>
<dbReference type="InterPro" id="IPR001611">
    <property type="entry name" value="Leu-rich_rpt"/>
</dbReference>
<dbReference type="EMBL" id="GG738852">
    <property type="protein sequence ID" value="EFC48120.1"/>
    <property type="molecule type" value="Genomic_DNA"/>
</dbReference>
<dbReference type="KEGG" id="ngr:NAEGRDRAFT_46690"/>
<keyword evidence="5" id="KW-1185">Reference proteome</keyword>
<evidence type="ECO:0000313" key="4">
    <source>
        <dbReference type="EMBL" id="EFC48120.1"/>
    </source>
</evidence>
<dbReference type="GO" id="GO:0031267">
    <property type="term" value="F:small GTPase binding"/>
    <property type="evidence" value="ECO:0007669"/>
    <property type="project" value="TreeGrafter"/>
</dbReference>
<dbReference type="VEuPathDB" id="AmoebaDB:NAEGRDRAFT_46690"/>
<dbReference type="InterPro" id="IPR032675">
    <property type="entry name" value="LRR_dom_sf"/>
</dbReference>
<dbReference type="InterPro" id="IPR006553">
    <property type="entry name" value="Leu-rich_rpt_Cys-con_subtyp"/>
</dbReference>
<dbReference type="SUPFAM" id="SSF52047">
    <property type="entry name" value="RNI-like"/>
    <property type="match status" value="1"/>
</dbReference>
<dbReference type="GO" id="GO:0005096">
    <property type="term" value="F:GTPase activator activity"/>
    <property type="evidence" value="ECO:0007669"/>
    <property type="project" value="UniProtKB-KW"/>
</dbReference>
<dbReference type="GeneID" id="8849584"/>
<protein>
    <submittedName>
        <fullName evidence="4">Predicted protein</fullName>
    </submittedName>
</protein>
<evidence type="ECO:0000256" key="2">
    <source>
        <dbReference type="ARBA" id="ARBA00022614"/>
    </source>
</evidence>
<keyword evidence="2" id="KW-0433">Leucine-rich repeat</keyword>
<gene>
    <name evidence="4" type="ORF">NAEGRDRAFT_46690</name>
</gene>
<sequence length="369" mass="41843">MSAITDELLLPVCEEQEEFQGDYEEYEEEPEIYYEKNCLEGLKDQTDCISVIMQFICPFNCATRLALVCKEWLLMIKQLECKIELKSSYRSQVQYHKFYKSKFFNNVMELSMQGTDSGIVNKTINCSKNSKLKKLQVYNARPKSAFFIAKSGNVSGLTSLKFADSRILNIGAIRIIESEKFSNLKELYLPRCKVDANFARHLANTPHMSNLTELNLDGNNLRAEGVKYLASSPFLSNLTCLNLKRNRVEKEGASYLATSQYLTQLTNLNLDGNSIGDEGLSCICSNMLNLTHLNLSGNLITDEGIKILSNSPNMKKLQVLYLLNNNGNKNFRIRPILNTYSASSSSIISNSPYLKNLVQLEHNFCDEEE</sequence>
<dbReference type="InterPro" id="IPR027038">
    <property type="entry name" value="RanGap"/>
</dbReference>